<keyword evidence="1" id="KW-1133">Transmembrane helix</keyword>
<evidence type="ECO:0000313" key="3">
    <source>
        <dbReference type="Proteomes" id="UP000664169"/>
    </source>
</evidence>
<dbReference type="EMBL" id="CAJPDQ010000003">
    <property type="protein sequence ID" value="CAF9906499.1"/>
    <property type="molecule type" value="Genomic_DNA"/>
</dbReference>
<dbReference type="InterPro" id="IPR029069">
    <property type="entry name" value="HotDog_dom_sf"/>
</dbReference>
<comment type="caution">
    <text evidence="2">The sequence shown here is derived from an EMBL/GenBank/DDBJ whole genome shotgun (WGS) entry which is preliminary data.</text>
</comment>
<evidence type="ECO:0008006" key="4">
    <source>
        <dbReference type="Google" id="ProtNLM"/>
    </source>
</evidence>
<keyword evidence="1" id="KW-0472">Membrane</keyword>
<sequence>MPRSPSYHVVRQIAYGYRHGTVSSRFVHPQRTSCLQHAYSTSTPPSSTGVLIDPILNPAAPPTPPRSRSTRYLRPMITVLAFFLVGSVSGGIVAGVLIPPPLPVPDGEEDAALFAKLKRDLTMLEVVKELRSPESKDSGWVEYEAFMDMPEEVRDHSMSAGVLRGTRGIGLRRMWWNSKKQELVGVVFLGGALAGWPGVVHGGAVATILMEGIATVGNGGPQEIRGSMLATTGQNVEDEMVRDFGIRYLKPTNANRLFIVRAEYNDQQDDTVTCWIEDAMSGRTTAIATGKVGRQRIIAL</sequence>
<keyword evidence="3" id="KW-1185">Reference proteome</keyword>
<accession>A0A8H3EH93</accession>
<dbReference type="OrthoDB" id="506431at2759"/>
<protein>
    <recommendedName>
        <fullName evidence="4">Thioesterase domain-containing protein</fullName>
    </recommendedName>
</protein>
<dbReference type="Proteomes" id="UP000664169">
    <property type="component" value="Unassembled WGS sequence"/>
</dbReference>
<dbReference type="PANTHER" id="PTHR47260:SF1">
    <property type="entry name" value="UPF0644 PROTEIN PB2B4.06"/>
    <property type="match status" value="1"/>
</dbReference>
<dbReference type="InterPro" id="IPR052061">
    <property type="entry name" value="PTE-AB_protein"/>
</dbReference>
<proteinExistence type="predicted"/>
<dbReference type="PANTHER" id="PTHR47260">
    <property type="entry name" value="UPF0644 PROTEIN PB2B4.06"/>
    <property type="match status" value="1"/>
</dbReference>
<gene>
    <name evidence="2" type="ORF">GOMPHAMPRED_004750</name>
</gene>
<dbReference type="AlphaFoldDB" id="A0A8H3EH93"/>
<organism evidence="2 3">
    <name type="scientific">Gomphillus americanus</name>
    <dbReference type="NCBI Taxonomy" id="1940652"/>
    <lineage>
        <taxon>Eukaryota</taxon>
        <taxon>Fungi</taxon>
        <taxon>Dikarya</taxon>
        <taxon>Ascomycota</taxon>
        <taxon>Pezizomycotina</taxon>
        <taxon>Lecanoromycetes</taxon>
        <taxon>OSLEUM clade</taxon>
        <taxon>Ostropomycetidae</taxon>
        <taxon>Ostropales</taxon>
        <taxon>Graphidaceae</taxon>
        <taxon>Gomphilloideae</taxon>
        <taxon>Gomphillus</taxon>
    </lineage>
</organism>
<evidence type="ECO:0000256" key="1">
    <source>
        <dbReference type="SAM" id="Phobius"/>
    </source>
</evidence>
<name>A0A8H3EH93_9LECA</name>
<reference evidence="2" key="1">
    <citation type="submission" date="2021-03" db="EMBL/GenBank/DDBJ databases">
        <authorList>
            <person name="Tagirdzhanova G."/>
        </authorList>
    </citation>
    <scope>NUCLEOTIDE SEQUENCE</scope>
</reference>
<evidence type="ECO:0000313" key="2">
    <source>
        <dbReference type="EMBL" id="CAF9906499.1"/>
    </source>
</evidence>
<dbReference type="SUPFAM" id="SSF54637">
    <property type="entry name" value="Thioesterase/thiol ester dehydrase-isomerase"/>
    <property type="match status" value="1"/>
</dbReference>
<keyword evidence="1" id="KW-0812">Transmembrane</keyword>
<dbReference type="Gene3D" id="3.10.129.10">
    <property type="entry name" value="Hotdog Thioesterase"/>
    <property type="match status" value="1"/>
</dbReference>
<feature type="transmembrane region" description="Helical" evidence="1">
    <location>
        <begin position="76"/>
        <end position="98"/>
    </location>
</feature>